<dbReference type="AlphaFoldDB" id="A0A1I3LAL8"/>
<dbReference type="OrthoDB" id="1452026at2"/>
<keyword evidence="1" id="KW-0472">Membrane</keyword>
<dbReference type="EMBL" id="FORU01000001">
    <property type="protein sequence ID" value="SFI81777.1"/>
    <property type="molecule type" value="Genomic_DNA"/>
</dbReference>
<evidence type="ECO:0000256" key="1">
    <source>
        <dbReference type="SAM" id="Phobius"/>
    </source>
</evidence>
<sequence>MKEKIITYIVLLGLVYGIFNFNTDYIWSLSINGFSYITFVIFIAYLIYSLRKAAKEQQSNK</sequence>
<proteinExistence type="predicted"/>
<gene>
    <name evidence="2" type="ORF">SAMN04487893_101247</name>
</gene>
<protein>
    <submittedName>
        <fullName evidence="2">Uncharacterized protein</fullName>
    </submittedName>
</protein>
<dbReference type="Proteomes" id="UP000243887">
    <property type="component" value="Unassembled WGS sequence"/>
</dbReference>
<keyword evidence="1" id="KW-0812">Transmembrane</keyword>
<feature type="transmembrane region" description="Helical" evidence="1">
    <location>
        <begin position="5"/>
        <end position="21"/>
    </location>
</feature>
<feature type="transmembrane region" description="Helical" evidence="1">
    <location>
        <begin position="27"/>
        <end position="48"/>
    </location>
</feature>
<accession>A0A1I3LAL8</accession>
<evidence type="ECO:0000313" key="2">
    <source>
        <dbReference type="EMBL" id="SFI81777.1"/>
    </source>
</evidence>
<evidence type="ECO:0000313" key="3">
    <source>
        <dbReference type="Proteomes" id="UP000243887"/>
    </source>
</evidence>
<dbReference type="STRING" id="1150112.SAMN04487893_101247"/>
<organism evidence="2 3">
    <name type="scientific">Myroides guanonis</name>
    <dbReference type="NCBI Taxonomy" id="1150112"/>
    <lineage>
        <taxon>Bacteria</taxon>
        <taxon>Pseudomonadati</taxon>
        <taxon>Bacteroidota</taxon>
        <taxon>Flavobacteriia</taxon>
        <taxon>Flavobacteriales</taxon>
        <taxon>Flavobacteriaceae</taxon>
        <taxon>Myroides</taxon>
    </lineage>
</organism>
<reference evidence="3" key="1">
    <citation type="submission" date="2016-10" db="EMBL/GenBank/DDBJ databases">
        <authorList>
            <person name="Varghese N."/>
            <person name="Submissions S."/>
        </authorList>
    </citation>
    <scope>NUCLEOTIDE SEQUENCE [LARGE SCALE GENOMIC DNA]</scope>
    <source>
        <strain evidence="3">DSM 26542</strain>
    </source>
</reference>
<keyword evidence="1" id="KW-1133">Transmembrane helix</keyword>
<keyword evidence="3" id="KW-1185">Reference proteome</keyword>
<dbReference type="RefSeq" id="WP_090677624.1">
    <property type="nucleotide sequence ID" value="NZ_FORU01000001.1"/>
</dbReference>
<name>A0A1I3LAL8_9FLAO</name>